<evidence type="ECO:0000256" key="1">
    <source>
        <dbReference type="SAM" id="MobiDB-lite"/>
    </source>
</evidence>
<name>A0A5N5SR82_9CRUS</name>
<evidence type="ECO:0000313" key="2">
    <source>
        <dbReference type="EMBL" id="KAB7496665.1"/>
    </source>
</evidence>
<dbReference type="Proteomes" id="UP000326759">
    <property type="component" value="Unassembled WGS sequence"/>
</dbReference>
<protein>
    <submittedName>
        <fullName evidence="2">Uncharacterized protein</fullName>
    </submittedName>
</protein>
<feature type="region of interest" description="Disordered" evidence="1">
    <location>
        <begin position="1"/>
        <end position="21"/>
    </location>
</feature>
<feature type="compositionally biased region" description="Polar residues" evidence="1">
    <location>
        <begin position="1"/>
        <end position="18"/>
    </location>
</feature>
<accession>A0A5N5SR82</accession>
<dbReference type="AlphaFoldDB" id="A0A5N5SR82"/>
<comment type="caution">
    <text evidence="2">The sequence shown here is derived from an EMBL/GenBank/DDBJ whole genome shotgun (WGS) entry which is preliminary data.</text>
</comment>
<reference evidence="2 3" key="1">
    <citation type="journal article" date="2019" name="PLoS Biol.">
        <title>Sex chromosomes control vertical transmission of feminizing Wolbachia symbionts in an isopod.</title>
        <authorList>
            <person name="Becking T."/>
            <person name="Chebbi M.A."/>
            <person name="Giraud I."/>
            <person name="Moumen B."/>
            <person name="Laverre T."/>
            <person name="Caubet Y."/>
            <person name="Peccoud J."/>
            <person name="Gilbert C."/>
            <person name="Cordaux R."/>
        </authorList>
    </citation>
    <scope>NUCLEOTIDE SEQUENCE [LARGE SCALE GENOMIC DNA]</scope>
    <source>
        <strain evidence="2">ANa2</strain>
        <tissue evidence="2">Whole body excluding digestive tract and cuticle</tissue>
    </source>
</reference>
<keyword evidence="3" id="KW-1185">Reference proteome</keyword>
<evidence type="ECO:0000313" key="3">
    <source>
        <dbReference type="Proteomes" id="UP000326759"/>
    </source>
</evidence>
<sequence length="74" mass="8403">MKSETPSVGTSEYTTRKTSSGKEKICLSFTTALGIIKDIVLHKPWGTIFLNPSMSFNKFLFDISETWVEKIKEK</sequence>
<organism evidence="2 3">
    <name type="scientific">Armadillidium nasatum</name>
    <dbReference type="NCBI Taxonomy" id="96803"/>
    <lineage>
        <taxon>Eukaryota</taxon>
        <taxon>Metazoa</taxon>
        <taxon>Ecdysozoa</taxon>
        <taxon>Arthropoda</taxon>
        <taxon>Crustacea</taxon>
        <taxon>Multicrustacea</taxon>
        <taxon>Malacostraca</taxon>
        <taxon>Eumalacostraca</taxon>
        <taxon>Peracarida</taxon>
        <taxon>Isopoda</taxon>
        <taxon>Oniscidea</taxon>
        <taxon>Crinocheta</taxon>
        <taxon>Armadillidiidae</taxon>
        <taxon>Armadillidium</taxon>
    </lineage>
</organism>
<dbReference type="EMBL" id="SEYY01021139">
    <property type="protein sequence ID" value="KAB7496665.1"/>
    <property type="molecule type" value="Genomic_DNA"/>
</dbReference>
<gene>
    <name evidence="2" type="ORF">Anas_08439</name>
</gene>
<proteinExistence type="predicted"/>